<keyword evidence="4 5" id="KW-0472">Membrane</keyword>
<evidence type="ECO:0000256" key="5">
    <source>
        <dbReference type="SAM" id="Phobius"/>
    </source>
</evidence>
<feature type="transmembrane region" description="Helical" evidence="5">
    <location>
        <begin position="145"/>
        <end position="164"/>
    </location>
</feature>
<dbReference type="Proteomes" id="UP000503004">
    <property type="component" value="Chromosome"/>
</dbReference>
<feature type="domain" description="Sodium/calcium exchanger membrane region" evidence="6">
    <location>
        <begin position="241"/>
        <end position="379"/>
    </location>
</feature>
<feature type="domain" description="Sodium/calcium exchanger membrane region" evidence="6">
    <location>
        <begin position="44"/>
        <end position="197"/>
    </location>
</feature>
<keyword evidence="3 5" id="KW-1133">Transmembrane helix</keyword>
<feature type="transmembrane region" description="Helical" evidence="5">
    <location>
        <begin position="43"/>
        <end position="64"/>
    </location>
</feature>
<dbReference type="GO" id="GO:0015385">
    <property type="term" value="F:sodium:proton antiporter activity"/>
    <property type="evidence" value="ECO:0007669"/>
    <property type="project" value="TreeGrafter"/>
</dbReference>
<feature type="transmembrane region" description="Helical" evidence="5">
    <location>
        <begin position="111"/>
        <end position="133"/>
    </location>
</feature>
<evidence type="ECO:0000313" key="8">
    <source>
        <dbReference type="Proteomes" id="UP000503004"/>
    </source>
</evidence>
<name>A0A858QAX9_9GAMM</name>
<evidence type="ECO:0000256" key="2">
    <source>
        <dbReference type="ARBA" id="ARBA00022692"/>
    </source>
</evidence>
<sequence length="381" mass="40312">MYKRLRLGKLFRDHVFVILGWLIWIALQLSGHKFGDGDSLGTLAAGSALTFCIMLGCVFSVVRSADELAELLDEPYGTLVLTLSATAIEVSLMLMVMAGGGQNPAMLRDTIFATLMVVLNGMVGVSLVSGGWINVEQSFNLRGALSFLHLIAPLSLLLLVLPNYTSSTDGPTLDPVQEAFLGLLCLLMYGVFLLIQTGRHRSYFANLSAVLDEEPEDNGNGNAAPALHRRRGAILHGAMNLLAALLPVVLLAEHLGSVIDFAIERSHTPAALGGLVVAALVLLPEGVGAQRAAALNLMQRAVNICLGSALATIGLTVPTIVVAASLQGHALTLGLDGAQETLLYATLLVSVMTFVSGSANVLQGLVHLMLFVAYLFFVFVP</sequence>
<feature type="transmembrane region" description="Helical" evidence="5">
    <location>
        <begin position="270"/>
        <end position="289"/>
    </location>
</feature>
<proteinExistence type="predicted"/>
<dbReference type="PANTHER" id="PTHR37958">
    <property type="entry name" value="SODIUM-POTASSIUM/PROTON ANTIPORTER CHAA"/>
    <property type="match status" value="1"/>
</dbReference>
<keyword evidence="8" id="KW-1185">Reference proteome</keyword>
<evidence type="ECO:0000256" key="1">
    <source>
        <dbReference type="ARBA" id="ARBA00004141"/>
    </source>
</evidence>
<dbReference type="GO" id="GO:0015386">
    <property type="term" value="F:potassium:proton antiporter activity"/>
    <property type="evidence" value="ECO:0007669"/>
    <property type="project" value="TreeGrafter"/>
</dbReference>
<dbReference type="EMBL" id="CP046565">
    <property type="protein sequence ID" value="QJD30875.1"/>
    <property type="molecule type" value="Genomic_DNA"/>
</dbReference>
<feature type="transmembrane region" description="Helical" evidence="5">
    <location>
        <begin position="176"/>
        <end position="195"/>
    </location>
</feature>
<keyword evidence="2 5" id="KW-0812">Transmembrane</keyword>
<dbReference type="GO" id="GO:0005886">
    <property type="term" value="C:plasma membrane"/>
    <property type="evidence" value="ECO:0007669"/>
    <property type="project" value="TreeGrafter"/>
</dbReference>
<feature type="transmembrane region" description="Helical" evidence="5">
    <location>
        <begin position="233"/>
        <end position="250"/>
    </location>
</feature>
<feature type="transmembrane region" description="Helical" evidence="5">
    <location>
        <begin position="76"/>
        <end position="99"/>
    </location>
</feature>
<evidence type="ECO:0000313" key="7">
    <source>
        <dbReference type="EMBL" id="QJD30875.1"/>
    </source>
</evidence>
<dbReference type="InterPro" id="IPR052946">
    <property type="entry name" value="Alkaline_pH_Ca-Antiporter"/>
</dbReference>
<evidence type="ECO:0000256" key="3">
    <source>
        <dbReference type="ARBA" id="ARBA00022989"/>
    </source>
</evidence>
<feature type="transmembrane region" description="Helical" evidence="5">
    <location>
        <begin position="12"/>
        <end position="31"/>
    </location>
</feature>
<evidence type="ECO:0000259" key="6">
    <source>
        <dbReference type="Pfam" id="PF01699"/>
    </source>
</evidence>
<dbReference type="AlphaFoldDB" id="A0A858QAX9"/>
<protein>
    <submittedName>
        <fullName evidence="7">Calcium/proton transporter</fullName>
    </submittedName>
</protein>
<feature type="transmembrane region" description="Helical" evidence="5">
    <location>
        <begin position="344"/>
        <end position="377"/>
    </location>
</feature>
<feature type="transmembrane region" description="Helical" evidence="5">
    <location>
        <begin position="301"/>
        <end position="324"/>
    </location>
</feature>
<organism evidence="7 8">
    <name type="scientific">Methylococcus geothermalis</name>
    <dbReference type="NCBI Taxonomy" id="2681310"/>
    <lineage>
        <taxon>Bacteria</taxon>
        <taxon>Pseudomonadati</taxon>
        <taxon>Pseudomonadota</taxon>
        <taxon>Gammaproteobacteria</taxon>
        <taxon>Methylococcales</taxon>
        <taxon>Methylococcaceae</taxon>
        <taxon>Methylococcus</taxon>
    </lineage>
</organism>
<reference evidence="8" key="1">
    <citation type="submission" date="2019-12" db="EMBL/GenBank/DDBJ databases">
        <authorList>
            <person name="Awala S.I."/>
            <person name="Rhee S.K."/>
        </authorList>
    </citation>
    <scope>NUCLEOTIDE SEQUENCE [LARGE SCALE GENOMIC DNA]</scope>
    <source>
        <strain evidence="8">IM1</strain>
    </source>
</reference>
<evidence type="ECO:0000256" key="4">
    <source>
        <dbReference type="ARBA" id="ARBA00023136"/>
    </source>
</evidence>
<comment type="subcellular location">
    <subcellularLocation>
        <location evidence="1">Membrane</location>
        <topology evidence="1">Multi-pass membrane protein</topology>
    </subcellularLocation>
</comment>
<dbReference type="InterPro" id="IPR004837">
    <property type="entry name" value="NaCa_Exmemb"/>
</dbReference>
<dbReference type="Pfam" id="PF01699">
    <property type="entry name" value="Na_Ca_ex"/>
    <property type="match status" value="2"/>
</dbReference>
<dbReference type="RefSeq" id="WP_169604150.1">
    <property type="nucleotide sequence ID" value="NZ_CP046565.1"/>
</dbReference>
<gene>
    <name evidence="7" type="ORF">GNH96_13470</name>
</gene>
<dbReference type="KEGG" id="metu:GNH96_13470"/>
<accession>A0A858QAX9</accession>
<dbReference type="PANTHER" id="PTHR37958:SF1">
    <property type="entry name" value="SODIUM-POTASSIUM_PROTON ANTIPORTER CHAA"/>
    <property type="match status" value="1"/>
</dbReference>